<feature type="transmembrane region" description="Helical" evidence="1">
    <location>
        <begin position="651"/>
        <end position="670"/>
    </location>
</feature>
<accession>A0A6G0WNW2</accession>
<dbReference type="AlphaFoldDB" id="A0A6G0WNW2"/>
<feature type="transmembrane region" description="Helical" evidence="1">
    <location>
        <begin position="515"/>
        <end position="538"/>
    </location>
</feature>
<evidence type="ECO:0000313" key="2">
    <source>
        <dbReference type="EMBL" id="KAF0729048.1"/>
    </source>
</evidence>
<keyword evidence="1" id="KW-0472">Membrane</keyword>
<feature type="transmembrane region" description="Helical" evidence="1">
    <location>
        <begin position="570"/>
        <end position="592"/>
    </location>
</feature>
<dbReference type="EMBL" id="VJMJ01000170">
    <property type="protein sequence ID" value="KAF0729048.1"/>
    <property type="molecule type" value="Genomic_DNA"/>
</dbReference>
<protein>
    <submittedName>
        <fullName evidence="2">Uncharacterized protein</fullName>
    </submittedName>
</protein>
<comment type="caution">
    <text evidence="2">The sequence shown here is derived from an EMBL/GenBank/DDBJ whole genome shotgun (WGS) entry which is preliminary data.</text>
</comment>
<gene>
    <name evidence="2" type="ORF">Ae201684_013347</name>
</gene>
<organism evidence="2 3">
    <name type="scientific">Aphanomyces euteiches</name>
    <dbReference type="NCBI Taxonomy" id="100861"/>
    <lineage>
        <taxon>Eukaryota</taxon>
        <taxon>Sar</taxon>
        <taxon>Stramenopiles</taxon>
        <taxon>Oomycota</taxon>
        <taxon>Saprolegniomycetes</taxon>
        <taxon>Saprolegniales</taxon>
        <taxon>Verrucalvaceae</taxon>
        <taxon>Aphanomyces</taxon>
    </lineage>
</organism>
<proteinExistence type="predicted"/>
<feature type="transmembrane region" description="Helical" evidence="1">
    <location>
        <begin position="604"/>
        <end position="621"/>
    </location>
</feature>
<feature type="transmembrane region" description="Helical" evidence="1">
    <location>
        <begin position="475"/>
        <end position="494"/>
    </location>
</feature>
<keyword evidence="1" id="KW-1133">Transmembrane helix</keyword>
<sequence length="772" mass="85823">MANSIDRQARCAKRYTTNAAVHLESLLRNVNWQQLRSCWGASLNAAFAIPLTKLPNGAKWWELVQAVTTSDAEESGYWQSFGATTYTTDWQNYKLIGIIDTFNIENAFGFAYPLTIKHTNGTISFDTQTSMKMYWGFASDLWAISNPSTSLYNCSLIRQDAKFAFQNVSIEEILKQNGTIPASASTNAYSVFRQSIGPFGSVDLRRIPAPKSLIEFALQLRDSLATLCVKSADFCNEYTGLPPVPWFNYLPPSWSRSKTPFLVGGNLLCNDVTSSPFESGMRFLTGAMAACGSTLNEQITLDSVASLPTTRFAAALGAGLVRVNLSIQETDTICPTMILDNVSSTKSLIFPAVQLLLNKSLIPDSNFVPTLQSLAKTAQYDMTNLEIEVAQYGKDPNGNILFLRHQIFDPVYPSFHFMAWILAFEWVSALREVISFQGDIGSITVMSSPNYSVDSLVNPLEIPVNVARYTRYVCLYVTCIVICVATLVTIYLIFNKGQVEGSNLYFINRVTGIIWIGRPFLFIRSTVAFCLLSTQVLALENVNDVWKFTAASNVVNDAPLDRMVRVFKTFLAAGEACWLGYVVSDIFTVVTAQYTSVYAMKSNVIVWGIAALLSWTVPVTHTGTLDRTCDFAQVDFQLVCSSGTVAIGDSMRFMCLVGICLSSTLACYAFERIRDPKRPPPRHNSLLLASSAKFMFASSRWIHHNVYYLDQASAVIDGLLSLRIGNVFYVLDVKIWRLLVIDIPSEERRRLENGHHVHLFSAIPLANSFPSN</sequence>
<name>A0A6G0WNW2_9STRA</name>
<keyword evidence="1" id="KW-0812">Transmembrane</keyword>
<evidence type="ECO:0000313" key="3">
    <source>
        <dbReference type="Proteomes" id="UP000481153"/>
    </source>
</evidence>
<reference evidence="2 3" key="1">
    <citation type="submission" date="2019-07" db="EMBL/GenBank/DDBJ databases">
        <title>Genomics analysis of Aphanomyces spp. identifies a new class of oomycete effector associated with host adaptation.</title>
        <authorList>
            <person name="Gaulin E."/>
        </authorList>
    </citation>
    <scope>NUCLEOTIDE SEQUENCE [LARGE SCALE GENOMIC DNA]</scope>
    <source>
        <strain evidence="2 3">ATCC 201684</strain>
    </source>
</reference>
<keyword evidence="3" id="KW-1185">Reference proteome</keyword>
<evidence type="ECO:0000256" key="1">
    <source>
        <dbReference type="SAM" id="Phobius"/>
    </source>
</evidence>
<dbReference type="Proteomes" id="UP000481153">
    <property type="component" value="Unassembled WGS sequence"/>
</dbReference>
<dbReference type="VEuPathDB" id="FungiDB:AeMF1_010835"/>